<dbReference type="HAMAP" id="MF_00922">
    <property type="entry name" value="OM_assembly_BamD"/>
    <property type="match status" value="1"/>
</dbReference>
<sequence length="264" mass="29681">MRKLKSLTLVALAALAISACSSSNKAVDQGSEQELYNKGQTYLQNADYSQAIRYLDAVNTRFPGTAYSEQAQLNLIYAYYKSQDYTKTLVTADRFLQMHPNSPNLDYVIYMAGLTNSALGDNFIQDFFGVDRATRESSSIKTAFANFQNLVKHFPNSVYAPDAVARMAYIKASLARHELAIAKFYAKRNAHVAVVNRVVGMLRQYPDTQATLDALPLMKEAYEKMNLTRLANQTEILIQANQGKHFDEVEKPKEPELITVPQEK</sequence>
<evidence type="ECO:0000313" key="9">
    <source>
        <dbReference type="EMBL" id="OZN24687.1"/>
    </source>
</evidence>
<dbReference type="Proteomes" id="UP000254507">
    <property type="component" value="Unassembled WGS sequence"/>
</dbReference>
<evidence type="ECO:0000256" key="2">
    <source>
        <dbReference type="ARBA" id="ARBA00023136"/>
    </source>
</evidence>
<dbReference type="GO" id="GO:0051205">
    <property type="term" value="P:protein insertion into membrane"/>
    <property type="evidence" value="ECO:0007669"/>
    <property type="project" value="UniProtKB-UniRule"/>
</dbReference>
<evidence type="ECO:0000256" key="1">
    <source>
        <dbReference type="ARBA" id="ARBA00022729"/>
    </source>
</evidence>
<dbReference type="NCBIfam" id="TIGR03302">
    <property type="entry name" value="OM_YfiO"/>
    <property type="match status" value="1"/>
</dbReference>
<keyword evidence="5 6" id="KW-0449">Lipoprotein</keyword>
<comment type="similarity">
    <text evidence="6">Belongs to the BamD family.</text>
</comment>
<feature type="domain" description="Outer membrane lipoprotein BamD-like" evidence="8">
    <location>
        <begin position="30"/>
        <end position="234"/>
    </location>
</feature>
<evidence type="ECO:0000256" key="5">
    <source>
        <dbReference type="ARBA" id="ARBA00023288"/>
    </source>
</evidence>
<dbReference type="InParanoid" id="A0A263HDD7"/>
<dbReference type="GO" id="GO:0043165">
    <property type="term" value="P:Gram-negative-bacterium-type cell outer membrane assembly"/>
    <property type="evidence" value="ECO:0007669"/>
    <property type="project" value="UniProtKB-UniRule"/>
</dbReference>
<comment type="function">
    <text evidence="6">Part of the outer membrane protein assembly complex, which is involved in assembly and insertion of beta-barrel proteins into the outer membrane.</text>
</comment>
<dbReference type="OrthoDB" id="9779191at2"/>
<evidence type="ECO:0000313" key="10">
    <source>
        <dbReference type="EMBL" id="SUU38374.1"/>
    </source>
</evidence>
<organism evidence="10 12">
    <name type="scientific">Actinobacillus seminis</name>
    <dbReference type="NCBI Taxonomy" id="722"/>
    <lineage>
        <taxon>Bacteria</taxon>
        <taxon>Pseudomonadati</taxon>
        <taxon>Pseudomonadota</taxon>
        <taxon>Gammaproteobacteria</taxon>
        <taxon>Pasteurellales</taxon>
        <taxon>Pasteurellaceae</taxon>
        <taxon>Actinobacillus</taxon>
    </lineage>
</organism>
<proteinExistence type="inferred from homology"/>
<dbReference type="Pfam" id="PF13525">
    <property type="entry name" value="YfiO"/>
    <property type="match status" value="1"/>
</dbReference>
<evidence type="ECO:0000256" key="7">
    <source>
        <dbReference type="SAM" id="SignalP"/>
    </source>
</evidence>
<dbReference type="FunCoup" id="A0A263HDD7">
    <property type="interactions" value="89"/>
</dbReference>
<dbReference type="AlphaFoldDB" id="A0A263HDD7"/>
<dbReference type="PANTHER" id="PTHR37423:SF1">
    <property type="entry name" value="OUTER MEMBRANE PROTEIN ASSEMBLY FACTOR BAMD"/>
    <property type="match status" value="1"/>
</dbReference>
<protein>
    <recommendedName>
        <fullName evidence="6">Outer membrane protein assembly factor BamD</fullName>
    </recommendedName>
</protein>
<feature type="chain" id="PRO_5036476033" description="Outer membrane protein assembly factor BamD" evidence="7">
    <location>
        <begin position="27"/>
        <end position="264"/>
    </location>
</feature>
<evidence type="ECO:0000259" key="8">
    <source>
        <dbReference type="Pfam" id="PF13525"/>
    </source>
</evidence>
<keyword evidence="2 6" id="KW-0472">Membrane</keyword>
<evidence type="ECO:0000313" key="11">
    <source>
        <dbReference type="Proteomes" id="UP000215738"/>
    </source>
</evidence>
<feature type="signal peptide" evidence="7">
    <location>
        <begin position="1"/>
        <end position="26"/>
    </location>
</feature>
<keyword evidence="1 6" id="KW-0732">Signal</keyword>
<evidence type="ECO:0000313" key="12">
    <source>
        <dbReference type="Proteomes" id="UP000254507"/>
    </source>
</evidence>
<keyword evidence="4 6" id="KW-0998">Cell outer membrane</keyword>
<reference evidence="10 12" key="2">
    <citation type="submission" date="2018-06" db="EMBL/GenBank/DDBJ databases">
        <authorList>
            <consortium name="Pathogen Informatics"/>
            <person name="Doyle S."/>
        </authorList>
    </citation>
    <scope>NUCLEOTIDE SEQUENCE [LARGE SCALE GENOMIC DNA]</scope>
    <source>
        <strain evidence="10 12">NCTC10851</strain>
    </source>
</reference>
<reference evidence="9 11" key="1">
    <citation type="submission" date="2017-07" db="EMBL/GenBank/DDBJ databases">
        <title>Virulence factors identified in Actinobacillus seminis.</title>
        <authorList>
            <person name="Negrete-Abascal E."/>
            <person name="Vaca-Pacheco S."/>
            <person name="Montes-Garcia F."/>
            <person name="Leyto-Gil A.M."/>
            <person name="Fragoso-Garcia E."/>
            <person name="Carvente-Garcia R."/>
            <person name="Perez-Agueros S."/>
            <person name="Castelan-Sanchez H.G."/>
            <person name="Garcia-Molina A."/>
            <person name="Villamar T.E."/>
            <person name="Vazquez-Cruz C."/>
        </authorList>
    </citation>
    <scope>NUCLEOTIDE SEQUENCE [LARGE SCALE GENOMIC DNA]</scope>
    <source>
        <strain evidence="9 11">ATCC 15768</strain>
    </source>
</reference>
<dbReference type="EMBL" id="UFSB01000001">
    <property type="protein sequence ID" value="SUU38374.1"/>
    <property type="molecule type" value="Genomic_DNA"/>
</dbReference>
<comment type="subunit">
    <text evidence="6">Part of the Bam complex.</text>
</comment>
<dbReference type="Proteomes" id="UP000215738">
    <property type="component" value="Unassembled WGS sequence"/>
</dbReference>
<dbReference type="CDD" id="cd15830">
    <property type="entry name" value="BamD"/>
    <property type="match status" value="1"/>
</dbReference>
<dbReference type="PANTHER" id="PTHR37423">
    <property type="entry name" value="SOLUBLE LYTIC MUREIN TRANSGLYCOSYLASE-RELATED"/>
    <property type="match status" value="1"/>
</dbReference>
<dbReference type="InterPro" id="IPR017689">
    <property type="entry name" value="BamD"/>
</dbReference>
<evidence type="ECO:0000256" key="6">
    <source>
        <dbReference type="HAMAP-Rule" id="MF_00922"/>
    </source>
</evidence>
<dbReference type="InterPro" id="IPR011990">
    <property type="entry name" value="TPR-like_helical_dom_sf"/>
</dbReference>
<comment type="subcellular location">
    <subcellularLocation>
        <location evidence="6">Cell outer membrane</location>
        <topology evidence="6">Lipid-anchor</topology>
    </subcellularLocation>
</comment>
<dbReference type="EMBL" id="NLFK01000007">
    <property type="protein sequence ID" value="OZN24687.1"/>
    <property type="molecule type" value="Genomic_DNA"/>
</dbReference>
<keyword evidence="11" id="KW-1185">Reference proteome</keyword>
<dbReference type="RefSeq" id="WP_094946719.1">
    <property type="nucleotide sequence ID" value="NZ_NLFK01000007.1"/>
</dbReference>
<dbReference type="InterPro" id="IPR039565">
    <property type="entry name" value="BamD-like"/>
</dbReference>
<dbReference type="Gene3D" id="1.25.40.10">
    <property type="entry name" value="Tetratricopeptide repeat domain"/>
    <property type="match status" value="1"/>
</dbReference>
<keyword evidence="3 6" id="KW-0564">Palmitate</keyword>
<gene>
    <name evidence="6" type="primary">bamD</name>
    <name evidence="9" type="ORF">CFY87_08215</name>
    <name evidence="10" type="ORF">NCTC10851_02055</name>
</gene>
<evidence type="ECO:0000256" key="3">
    <source>
        <dbReference type="ARBA" id="ARBA00023139"/>
    </source>
</evidence>
<name>A0A263HDD7_9PAST</name>
<accession>A0A263HDD7</accession>
<dbReference type="SUPFAM" id="SSF48452">
    <property type="entry name" value="TPR-like"/>
    <property type="match status" value="1"/>
</dbReference>
<dbReference type="PROSITE" id="PS51257">
    <property type="entry name" value="PROKAR_LIPOPROTEIN"/>
    <property type="match status" value="1"/>
</dbReference>
<evidence type="ECO:0000256" key="4">
    <source>
        <dbReference type="ARBA" id="ARBA00023237"/>
    </source>
</evidence>
<dbReference type="GO" id="GO:1990063">
    <property type="term" value="C:Bam protein complex"/>
    <property type="evidence" value="ECO:0007669"/>
    <property type="project" value="TreeGrafter"/>
</dbReference>